<evidence type="ECO:0000313" key="4">
    <source>
        <dbReference type="Proteomes" id="UP001560045"/>
    </source>
</evidence>
<dbReference type="SUPFAM" id="SSF51905">
    <property type="entry name" value="FAD/NAD(P)-binding domain"/>
    <property type="match status" value="1"/>
</dbReference>
<dbReference type="RefSeq" id="WP_369209490.1">
    <property type="nucleotide sequence ID" value="NZ_JBFNXQ010000081.1"/>
</dbReference>
<protein>
    <submittedName>
        <fullName evidence="3">NAD(P)/FAD-dependent oxidoreductase</fullName>
        <ecNumber evidence="3">1.-.-.-</ecNumber>
    </submittedName>
</protein>
<dbReference type="Proteomes" id="UP001560045">
    <property type="component" value="Unassembled WGS sequence"/>
</dbReference>
<dbReference type="EMBL" id="JBFNXQ010000081">
    <property type="protein sequence ID" value="MEX5720670.1"/>
    <property type="molecule type" value="Genomic_DNA"/>
</dbReference>
<dbReference type="EC" id="1.-.-.-" evidence="3"/>
<keyword evidence="4" id="KW-1185">Reference proteome</keyword>
<dbReference type="InterPro" id="IPR036188">
    <property type="entry name" value="FAD/NAD-bd_sf"/>
</dbReference>
<sequence>METAMASIVVCGGGVVGLSAAMMLARDGHEVTVLESDPDGAPATPAEAWDAWRRSGVAQFHQPHTVFPRFRAVADEELPGLTDRLLDAGCVWVDRLTSMPPSLTDRAPRPGDERLLGVTGRRPVVESAVAAAAEDAPGVTVRRGVRVAELLPGTPALDGVPHAAGVRTTTGEDVRADLVVDATGRRSPSTGWLAALDAHPPATRAQDSGFVYYTRYFTGPQRPAAFGPPICPLGSISVLTLDGDNDTWSVTVFAQSGDAPLKTLRVPEVFDRVVGACPLQAHWLDGQPMGGVLPMAGGLDCSRRFVVDGRPVVTGFAAVGDAWACTNPSAGRGLSVGLVHAALLRHLVATHLDRPADLAVAWDEATERTVGPFVEEQLVEDRSRLAGMAAAREGRPPPPPPPALAAFLGAAGQDADLFRTMIEYRTCMAPLAEVLDRPTVRERVATAERRPPNPFPGPDRGRLLELLAG</sequence>
<organism evidence="3 4">
    <name type="scientific">Geodermatophilus maliterrae</name>
    <dbReference type="NCBI Taxonomy" id="3162531"/>
    <lineage>
        <taxon>Bacteria</taxon>
        <taxon>Bacillati</taxon>
        <taxon>Actinomycetota</taxon>
        <taxon>Actinomycetes</taxon>
        <taxon>Geodermatophilales</taxon>
        <taxon>Geodermatophilaceae</taxon>
        <taxon>Geodermatophilus</taxon>
    </lineage>
</organism>
<reference evidence="3 4" key="1">
    <citation type="submission" date="2024-06" db="EMBL/GenBank/DDBJ databases">
        <title>Draft genome sequence of Geodermatophilus badlandi, a novel member of the Geodermatophilaceae isolated from badland sedimentary rocks in the Red desert, Wyoming, USA.</title>
        <authorList>
            <person name="Ben Tekaya S."/>
            <person name="Nouioui I."/>
            <person name="Flores G.M."/>
            <person name="Shaal M.N."/>
            <person name="Bredoire F."/>
            <person name="Basile F."/>
            <person name="Van Diepen L."/>
            <person name="Ward N.L."/>
        </authorList>
    </citation>
    <scope>NUCLEOTIDE SEQUENCE [LARGE SCALE GENOMIC DNA]</scope>
    <source>
        <strain evidence="3 4">WL48A</strain>
    </source>
</reference>
<dbReference type="Gene3D" id="3.50.50.60">
    <property type="entry name" value="FAD/NAD(P)-binding domain"/>
    <property type="match status" value="1"/>
</dbReference>
<dbReference type="PANTHER" id="PTHR13847:SF289">
    <property type="entry name" value="GLYCINE OXIDASE"/>
    <property type="match status" value="1"/>
</dbReference>
<dbReference type="InterPro" id="IPR006076">
    <property type="entry name" value="FAD-dep_OxRdtase"/>
</dbReference>
<evidence type="ECO:0000259" key="2">
    <source>
        <dbReference type="Pfam" id="PF01266"/>
    </source>
</evidence>
<name>A0ABV3XJA9_9ACTN</name>
<dbReference type="PRINTS" id="PR00420">
    <property type="entry name" value="RNGMNOXGNASE"/>
</dbReference>
<proteinExistence type="predicted"/>
<gene>
    <name evidence="3" type="ORF">ABQ292_20090</name>
</gene>
<dbReference type="GO" id="GO:0016491">
    <property type="term" value="F:oxidoreductase activity"/>
    <property type="evidence" value="ECO:0007669"/>
    <property type="project" value="UniProtKB-KW"/>
</dbReference>
<accession>A0ABV3XJA9</accession>
<evidence type="ECO:0000256" key="1">
    <source>
        <dbReference type="ARBA" id="ARBA00023002"/>
    </source>
</evidence>
<dbReference type="PANTHER" id="PTHR13847">
    <property type="entry name" value="SARCOSINE DEHYDROGENASE-RELATED"/>
    <property type="match status" value="1"/>
</dbReference>
<keyword evidence="1 3" id="KW-0560">Oxidoreductase</keyword>
<feature type="domain" description="FAD dependent oxidoreductase" evidence="2">
    <location>
        <begin position="8"/>
        <end position="42"/>
    </location>
</feature>
<evidence type="ECO:0000313" key="3">
    <source>
        <dbReference type="EMBL" id="MEX5720670.1"/>
    </source>
</evidence>
<comment type="caution">
    <text evidence="3">The sequence shown here is derived from an EMBL/GenBank/DDBJ whole genome shotgun (WGS) entry which is preliminary data.</text>
</comment>
<dbReference type="Pfam" id="PF01266">
    <property type="entry name" value="DAO"/>
    <property type="match status" value="1"/>
</dbReference>